<evidence type="ECO:0000313" key="1">
    <source>
        <dbReference type="EMBL" id="SHL42369.1"/>
    </source>
</evidence>
<dbReference type="EMBL" id="FRAP01000028">
    <property type="protein sequence ID" value="SHL42369.1"/>
    <property type="molecule type" value="Genomic_DNA"/>
</dbReference>
<sequence length="35" mass="3784">MNLTEFLLALAAVVAATAYLMPINPPTTRGDDQQH</sequence>
<protein>
    <submittedName>
        <fullName evidence="1">Uncharacterized protein</fullName>
    </submittedName>
</protein>
<dbReference type="Proteomes" id="UP000184363">
    <property type="component" value="Unassembled WGS sequence"/>
</dbReference>
<gene>
    <name evidence="1" type="ORF">SAMN05443637_12818</name>
</gene>
<dbReference type="AlphaFoldDB" id="A0A1M7AIZ4"/>
<organism evidence="1 2">
    <name type="scientific">Pseudonocardia thermophila</name>
    <dbReference type="NCBI Taxonomy" id="1848"/>
    <lineage>
        <taxon>Bacteria</taxon>
        <taxon>Bacillati</taxon>
        <taxon>Actinomycetota</taxon>
        <taxon>Actinomycetes</taxon>
        <taxon>Pseudonocardiales</taxon>
        <taxon>Pseudonocardiaceae</taxon>
        <taxon>Pseudonocardia</taxon>
    </lineage>
</organism>
<accession>A0A1M7AIZ4</accession>
<keyword evidence="2" id="KW-1185">Reference proteome</keyword>
<proteinExistence type="predicted"/>
<name>A0A1M7AIZ4_PSETH</name>
<evidence type="ECO:0000313" key="2">
    <source>
        <dbReference type="Proteomes" id="UP000184363"/>
    </source>
</evidence>
<reference evidence="1 2" key="1">
    <citation type="submission" date="2016-11" db="EMBL/GenBank/DDBJ databases">
        <authorList>
            <person name="Jaros S."/>
            <person name="Januszkiewicz K."/>
            <person name="Wedrychowicz H."/>
        </authorList>
    </citation>
    <scope>NUCLEOTIDE SEQUENCE [LARGE SCALE GENOMIC DNA]</scope>
    <source>
        <strain evidence="1 2">DSM 43832</strain>
    </source>
</reference>